<organism evidence="1 2">
    <name type="scientific">Mycena metata</name>
    <dbReference type="NCBI Taxonomy" id="1033252"/>
    <lineage>
        <taxon>Eukaryota</taxon>
        <taxon>Fungi</taxon>
        <taxon>Dikarya</taxon>
        <taxon>Basidiomycota</taxon>
        <taxon>Agaricomycotina</taxon>
        <taxon>Agaricomycetes</taxon>
        <taxon>Agaricomycetidae</taxon>
        <taxon>Agaricales</taxon>
        <taxon>Marasmiineae</taxon>
        <taxon>Mycenaceae</taxon>
        <taxon>Mycena</taxon>
    </lineage>
</organism>
<dbReference type="EMBL" id="JARKIB010000236">
    <property type="protein sequence ID" value="KAJ7720826.1"/>
    <property type="molecule type" value="Genomic_DNA"/>
</dbReference>
<gene>
    <name evidence="1" type="ORF">B0H16DRAFT_1604011</name>
</gene>
<comment type="caution">
    <text evidence="1">The sequence shown here is derived from an EMBL/GenBank/DDBJ whole genome shotgun (WGS) entry which is preliminary data.</text>
</comment>
<proteinExistence type="predicted"/>
<name>A0AAD7MJT2_9AGAR</name>
<evidence type="ECO:0000313" key="2">
    <source>
        <dbReference type="Proteomes" id="UP001215598"/>
    </source>
</evidence>
<sequence>MTRNRLFPRRRPLDQPPLRCGELDHGRPTPKYALAWHCPARTFFMNLAGGEFGKVNDSNFTDVVSEKWRACSMSKFGYVLAVLNLHSLKPIPYPGAGDYFYLIVMFNDRYADHLTRVLNAAEDPLIHAARLDIFGL</sequence>
<dbReference type="AlphaFoldDB" id="A0AAD7MJT2"/>
<protein>
    <submittedName>
        <fullName evidence="1">Uncharacterized protein</fullName>
    </submittedName>
</protein>
<feature type="non-terminal residue" evidence="1">
    <location>
        <position position="136"/>
    </location>
</feature>
<evidence type="ECO:0000313" key="1">
    <source>
        <dbReference type="EMBL" id="KAJ7720826.1"/>
    </source>
</evidence>
<reference evidence="1" key="1">
    <citation type="submission" date="2023-03" db="EMBL/GenBank/DDBJ databases">
        <title>Massive genome expansion in bonnet fungi (Mycena s.s.) driven by repeated elements and novel gene families across ecological guilds.</title>
        <authorList>
            <consortium name="Lawrence Berkeley National Laboratory"/>
            <person name="Harder C.B."/>
            <person name="Miyauchi S."/>
            <person name="Viragh M."/>
            <person name="Kuo A."/>
            <person name="Thoen E."/>
            <person name="Andreopoulos B."/>
            <person name="Lu D."/>
            <person name="Skrede I."/>
            <person name="Drula E."/>
            <person name="Henrissat B."/>
            <person name="Morin E."/>
            <person name="Kohler A."/>
            <person name="Barry K."/>
            <person name="LaButti K."/>
            <person name="Morin E."/>
            <person name="Salamov A."/>
            <person name="Lipzen A."/>
            <person name="Mereny Z."/>
            <person name="Hegedus B."/>
            <person name="Baldrian P."/>
            <person name="Stursova M."/>
            <person name="Weitz H."/>
            <person name="Taylor A."/>
            <person name="Grigoriev I.V."/>
            <person name="Nagy L.G."/>
            <person name="Martin F."/>
            <person name="Kauserud H."/>
        </authorList>
    </citation>
    <scope>NUCLEOTIDE SEQUENCE</scope>
    <source>
        <strain evidence="1">CBHHK182m</strain>
    </source>
</reference>
<keyword evidence="2" id="KW-1185">Reference proteome</keyword>
<dbReference type="Proteomes" id="UP001215598">
    <property type="component" value="Unassembled WGS sequence"/>
</dbReference>
<accession>A0AAD7MJT2</accession>